<dbReference type="EMBL" id="CP114588">
    <property type="protein sequence ID" value="WBA07736.1"/>
    <property type="molecule type" value="Genomic_DNA"/>
</dbReference>
<sequence>MYPKIYCLAILLLLMSLPARALDVLLIQSYHAGFEWDRNYIAGLEATLGDEYNLSRFEMDTKRLPEQVFDRQADKAFSFYRSQRPDIVVLGDDNALKYMLPRLYNEPISIVFLGVNANPRRLLAEYSGQAKVTGVLELPLFVRNMREISMLMGKRNIRVKVMFDSGVTSQIAADYIMRQYEQIRLSLGIEIDITHASTFDGWQREIQSAFEEEFDAIIVGLYQTLVDRAGNNVAANQVLSWTNQHAALPLFGFWDFAVGKGKTAGGVVLFGYAQGQHAAQLVEKIAQGEDASTIPIQIGRQGRAIYSTYEMSRWSLTPSSRWQAID</sequence>
<evidence type="ECO:0000313" key="3">
    <source>
        <dbReference type="Proteomes" id="UP001164748"/>
    </source>
</evidence>
<gene>
    <name evidence="2" type="ORF">N8M53_07630</name>
</gene>
<evidence type="ECO:0008006" key="4">
    <source>
        <dbReference type="Google" id="ProtNLM"/>
    </source>
</evidence>
<dbReference type="RefSeq" id="WP_077607155.1">
    <property type="nucleotide sequence ID" value="NZ_CP114588.1"/>
</dbReference>
<dbReference type="InterPro" id="IPR007487">
    <property type="entry name" value="ABC_transpt-TYRBP-like"/>
</dbReference>
<dbReference type="Proteomes" id="UP001164748">
    <property type="component" value="Chromosome"/>
</dbReference>
<evidence type="ECO:0000256" key="1">
    <source>
        <dbReference type="SAM" id="SignalP"/>
    </source>
</evidence>
<dbReference type="Gene3D" id="3.40.50.2300">
    <property type="match status" value="2"/>
</dbReference>
<protein>
    <recommendedName>
        <fullName evidence="4">Sugar ABC transporter ATPase</fullName>
    </recommendedName>
</protein>
<organism evidence="2 3">
    <name type="scientific">Salinivibrio kushneri</name>
    <dbReference type="NCBI Taxonomy" id="1908198"/>
    <lineage>
        <taxon>Bacteria</taxon>
        <taxon>Pseudomonadati</taxon>
        <taxon>Pseudomonadota</taxon>
        <taxon>Gammaproteobacteria</taxon>
        <taxon>Vibrionales</taxon>
        <taxon>Vibrionaceae</taxon>
        <taxon>Salinivibrio</taxon>
    </lineage>
</organism>
<feature type="chain" id="PRO_5041376513" description="Sugar ABC transporter ATPase" evidence="1">
    <location>
        <begin position="22"/>
        <end position="326"/>
    </location>
</feature>
<keyword evidence="1" id="KW-0732">Signal</keyword>
<name>A0AA47KIX8_9GAMM</name>
<proteinExistence type="predicted"/>
<dbReference type="PANTHER" id="PTHR35271:SF1">
    <property type="entry name" value="ABC TRANSPORTER, SUBSTRATE-BINDING LIPOPROTEIN"/>
    <property type="match status" value="1"/>
</dbReference>
<accession>A0AA47KIX8</accession>
<dbReference type="AlphaFoldDB" id="A0AA47KIX8"/>
<evidence type="ECO:0000313" key="2">
    <source>
        <dbReference type="EMBL" id="WBA07736.1"/>
    </source>
</evidence>
<feature type="signal peptide" evidence="1">
    <location>
        <begin position="1"/>
        <end position="21"/>
    </location>
</feature>
<dbReference type="PANTHER" id="PTHR35271">
    <property type="entry name" value="ABC TRANSPORTER, SUBSTRATE-BINDING LIPOPROTEIN-RELATED"/>
    <property type="match status" value="1"/>
</dbReference>
<reference evidence="2" key="1">
    <citation type="submission" date="2022-09" db="EMBL/GenBank/DDBJ databases">
        <authorList>
            <person name="Li Z.-J."/>
        </authorList>
    </citation>
    <scope>NUCLEOTIDE SEQUENCE</scope>
    <source>
        <strain evidence="2">TGB11</strain>
    </source>
</reference>